<organism evidence="1 2">
    <name type="scientific">Rhodocollybia butyracea</name>
    <dbReference type="NCBI Taxonomy" id="206335"/>
    <lineage>
        <taxon>Eukaryota</taxon>
        <taxon>Fungi</taxon>
        <taxon>Dikarya</taxon>
        <taxon>Basidiomycota</taxon>
        <taxon>Agaricomycotina</taxon>
        <taxon>Agaricomycetes</taxon>
        <taxon>Agaricomycetidae</taxon>
        <taxon>Agaricales</taxon>
        <taxon>Marasmiineae</taxon>
        <taxon>Omphalotaceae</taxon>
        <taxon>Rhodocollybia</taxon>
    </lineage>
</organism>
<dbReference type="EMBL" id="JADNRY010000029">
    <property type="protein sequence ID" value="KAF9071813.1"/>
    <property type="molecule type" value="Genomic_DNA"/>
</dbReference>
<sequence length="150" mass="17209">MGKVRYSTTDVVHPRLHFALESIRPIFQLFDSRELFMDFDSLRLQPRTSCRRPLSLRLLWFRLDLADDLINRLEKAVAILAMSALFDLGLSRSDAGRLGLASVCCASCPPFPILHSRIMTIMERRSEEYCIKSRAEYKVCGFEYCGRGKG</sequence>
<comment type="caution">
    <text evidence="1">The sequence shown here is derived from an EMBL/GenBank/DDBJ whole genome shotgun (WGS) entry which is preliminary data.</text>
</comment>
<accession>A0A9P5PXP4</accession>
<keyword evidence="2" id="KW-1185">Reference proteome</keyword>
<evidence type="ECO:0000313" key="2">
    <source>
        <dbReference type="Proteomes" id="UP000772434"/>
    </source>
</evidence>
<gene>
    <name evidence="1" type="ORF">BDP27DRAFT_1321416</name>
</gene>
<dbReference type="Proteomes" id="UP000772434">
    <property type="component" value="Unassembled WGS sequence"/>
</dbReference>
<evidence type="ECO:0000313" key="1">
    <source>
        <dbReference type="EMBL" id="KAF9071813.1"/>
    </source>
</evidence>
<protein>
    <submittedName>
        <fullName evidence="1">Uncharacterized protein</fullName>
    </submittedName>
</protein>
<reference evidence="1" key="1">
    <citation type="submission" date="2020-11" db="EMBL/GenBank/DDBJ databases">
        <authorList>
            <consortium name="DOE Joint Genome Institute"/>
            <person name="Ahrendt S."/>
            <person name="Riley R."/>
            <person name="Andreopoulos W."/>
            <person name="Labutti K."/>
            <person name="Pangilinan J."/>
            <person name="Ruiz-Duenas F.J."/>
            <person name="Barrasa J.M."/>
            <person name="Sanchez-Garcia M."/>
            <person name="Camarero S."/>
            <person name="Miyauchi S."/>
            <person name="Serrano A."/>
            <person name="Linde D."/>
            <person name="Babiker R."/>
            <person name="Drula E."/>
            <person name="Ayuso-Fernandez I."/>
            <person name="Pacheco R."/>
            <person name="Padilla G."/>
            <person name="Ferreira P."/>
            <person name="Barriuso J."/>
            <person name="Kellner H."/>
            <person name="Castanera R."/>
            <person name="Alfaro M."/>
            <person name="Ramirez L."/>
            <person name="Pisabarro A.G."/>
            <person name="Kuo A."/>
            <person name="Tritt A."/>
            <person name="Lipzen A."/>
            <person name="He G."/>
            <person name="Yan M."/>
            <person name="Ng V."/>
            <person name="Cullen D."/>
            <person name="Martin F."/>
            <person name="Rosso M.-N."/>
            <person name="Henrissat B."/>
            <person name="Hibbett D."/>
            <person name="Martinez A.T."/>
            <person name="Grigoriev I.V."/>
        </authorList>
    </citation>
    <scope>NUCLEOTIDE SEQUENCE</scope>
    <source>
        <strain evidence="1">AH 40177</strain>
    </source>
</reference>
<proteinExistence type="predicted"/>
<dbReference type="AlphaFoldDB" id="A0A9P5PXP4"/>
<name>A0A9P5PXP4_9AGAR</name>